<dbReference type="InterPro" id="IPR036513">
    <property type="entry name" value="STAS_dom_sf"/>
</dbReference>
<dbReference type="GO" id="GO:0016020">
    <property type="term" value="C:membrane"/>
    <property type="evidence" value="ECO:0007669"/>
    <property type="project" value="UniProtKB-SubCell"/>
</dbReference>
<feature type="compositionally biased region" description="Low complexity" evidence="5">
    <location>
        <begin position="43"/>
        <end position="54"/>
    </location>
</feature>
<dbReference type="CDD" id="cd07042">
    <property type="entry name" value="STAS_SulP_like_sulfate_transporter"/>
    <property type="match status" value="1"/>
</dbReference>
<feature type="compositionally biased region" description="Basic residues" evidence="5">
    <location>
        <begin position="144"/>
        <end position="153"/>
    </location>
</feature>
<dbReference type="FunFam" id="3.30.750.24:FF:000036">
    <property type="entry name" value="Putative sulfate transporter YPR003C"/>
    <property type="match status" value="1"/>
</dbReference>
<keyword evidence="2 6" id="KW-0812">Transmembrane</keyword>
<name>A0AAJ0MLN8_9PEZI</name>
<evidence type="ECO:0000256" key="1">
    <source>
        <dbReference type="ARBA" id="ARBA00004141"/>
    </source>
</evidence>
<keyword evidence="4 6" id="KW-0472">Membrane</keyword>
<dbReference type="AlphaFoldDB" id="A0AAJ0MLN8"/>
<dbReference type="InterPro" id="IPR002645">
    <property type="entry name" value="STAS_dom"/>
</dbReference>
<feature type="transmembrane region" description="Helical" evidence="6">
    <location>
        <begin position="207"/>
        <end position="225"/>
    </location>
</feature>
<feature type="compositionally biased region" description="Polar residues" evidence="5">
    <location>
        <begin position="154"/>
        <end position="165"/>
    </location>
</feature>
<comment type="subcellular location">
    <subcellularLocation>
        <location evidence="1">Membrane</location>
        <topology evidence="1">Multi-pass membrane protein</topology>
    </subcellularLocation>
</comment>
<feature type="compositionally biased region" description="Polar residues" evidence="5">
    <location>
        <begin position="1"/>
        <end position="26"/>
    </location>
</feature>
<dbReference type="GO" id="GO:0055085">
    <property type="term" value="P:transmembrane transport"/>
    <property type="evidence" value="ECO:0007669"/>
    <property type="project" value="InterPro"/>
</dbReference>
<feature type="domain" description="STAS" evidence="7">
    <location>
        <begin position="660"/>
        <end position="793"/>
    </location>
</feature>
<dbReference type="RefSeq" id="XP_062687828.1">
    <property type="nucleotide sequence ID" value="XM_062841427.1"/>
</dbReference>
<dbReference type="Pfam" id="PF01740">
    <property type="entry name" value="STAS"/>
    <property type="match status" value="1"/>
</dbReference>
<accession>A0AAJ0MLN8</accession>
<reference evidence="8 9" key="1">
    <citation type="journal article" date="2023" name="Mol. Phylogenet. Evol.">
        <title>Genome-scale phylogeny and comparative genomics of the fungal order Sordariales.</title>
        <authorList>
            <person name="Hensen N."/>
            <person name="Bonometti L."/>
            <person name="Westerberg I."/>
            <person name="Brannstrom I.O."/>
            <person name="Guillou S."/>
            <person name="Cros-Aarteil S."/>
            <person name="Calhoun S."/>
            <person name="Haridas S."/>
            <person name="Kuo A."/>
            <person name="Mondo S."/>
            <person name="Pangilinan J."/>
            <person name="Riley R."/>
            <person name="LaButti K."/>
            <person name="Andreopoulos B."/>
            <person name="Lipzen A."/>
            <person name="Chen C."/>
            <person name="Yan M."/>
            <person name="Daum C."/>
            <person name="Ng V."/>
            <person name="Clum A."/>
            <person name="Steindorff A."/>
            <person name="Ohm R.A."/>
            <person name="Martin F."/>
            <person name="Silar P."/>
            <person name="Natvig D.O."/>
            <person name="Lalanne C."/>
            <person name="Gautier V."/>
            <person name="Ament-Velasquez S.L."/>
            <person name="Kruys A."/>
            <person name="Hutchinson M.I."/>
            <person name="Powell A.J."/>
            <person name="Barry K."/>
            <person name="Miller A.N."/>
            <person name="Grigoriev I.V."/>
            <person name="Debuchy R."/>
            <person name="Gladieux P."/>
            <person name="Hiltunen Thoren M."/>
            <person name="Johannesson H."/>
        </authorList>
    </citation>
    <scope>NUCLEOTIDE SEQUENCE [LARGE SCALE GENOMIC DNA]</scope>
    <source>
        <strain evidence="8 9">FGSC 10403</strain>
    </source>
</reference>
<evidence type="ECO:0000259" key="7">
    <source>
        <dbReference type="PROSITE" id="PS50801"/>
    </source>
</evidence>
<feature type="transmembrane region" description="Helical" evidence="6">
    <location>
        <begin position="292"/>
        <end position="314"/>
    </location>
</feature>
<evidence type="ECO:0000256" key="6">
    <source>
        <dbReference type="SAM" id="Phobius"/>
    </source>
</evidence>
<feature type="transmembrane region" description="Helical" evidence="6">
    <location>
        <begin position="504"/>
        <end position="523"/>
    </location>
</feature>
<keyword evidence="3 6" id="KW-1133">Transmembrane helix</keyword>
<evidence type="ECO:0000256" key="4">
    <source>
        <dbReference type="ARBA" id="ARBA00023136"/>
    </source>
</evidence>
<feature type="transmembrane region" description="Helical" evidence="6">
    <location>
        <begin position="245"/>
        <end position="272"/>
    </location>
</feature>
<gene>
    <name evidence="8" type="ORF">B0T23DRAFT_54441</name>
</gene>
<keyword evidence="9" id="KW-1185">Reference proteome</keyword>
<feature type="transmembrane region" description="Helical" evidence="6">
    <location>
        <begin position="600"/>
        <end position="628"/>
    </location>
</feature>
<proteinExistence type="predicted"/>
<dbReference type="Gene3D" id="3.30.750.24">
    <property type="entry name" value="STAS domain"/>
    <property type="match status" value="1"/>
</dbReference>
<dbReference type="SUPFAM" id="SSF52091">
    <property type="entry name" value="SpoIIaa-like"/>
    <property type="match status" value="1"/>
</dbReference>
<dbReference type="InterPro" id="IPR001902">
    <property type="entry name" value="SLC26A/SulP_fam"/>
</dbReference>
<feature type="region of interest" description="Disordered" evidence="5">
    <location>
        <begin position="1"/>
        <end position="173"/>
    </location>
</feature>
<dbReference type="EMBL" id="JAULSX010000013">
    <property type="protein sequence ID" value="KAK3484774.1"/>
    <property type="molecule type" value="Genomic_DNA"/>
</dbReference>
<feature type="compositionally biased region" description="Polar residues" evidence="5">
    <location>
        <begin position="97"/>
        <end position="108"/>
    </location>
</feature>
<organism evidence="8 9">
    <name type="scientific">Neurospora hispaniola</name>
    <dbReference type="NCBI Taxonomy" id="588809"/>
    <lineage>
        <taxon>Eukaryota</taxon>
        <taxon>Fungi</taxon>
        <taxon>Dikarya</taxon>
        <taxon>Ascomycota</taxon>
        <taxon>Pezizomycotina</taxon>
        <taxon>Sordariomycetes</taxon>
        <taxon>Sordariomycetidae</taxon>
        <taxon>Sordariales</taxon>
        <taxon>Sordariaceae</taxon>
        <taxon>Neurospora</taxon>
    </lineage>
</organism>
<sequence>MPSRPSSLRSIAGPLNSNPPNAQAPTGPTHDHAPAHPSGLRQSYTVSSSYSSTSDFERDGDEDSGAGPSNDHTVRSVTPNERTGLLSQERGHGTFTDARTVSPSNASHADSLPGFPFDAPTDTDLDFSPYNSESANVEGPASGKPKHKRKSWKRQISSHITTQKMHTSRDLARRHGVKDTPGMYLSYYLPVLVWAREYSWSYFKGDFIAALTVAGMYVPMALSLADNLAHVPAINGLYSFVWNPLIYALLGSCPALIVGPEAAGSLLVGAAVKSSVDLGRGGDEDRVLHAKICGIVAGMAGAMVFAAGVARLGFLDSVLSRPFLRGFISAIGVVIAVDQLIPELGLNHLVAKHPGIGHGSSVEKLRFILGNLDKVHKLTAVVAGTSFVVIMVCREIKRRMQPRYPGVAYVPDRFLVVVLTSFLAYWFQWDKKGVAVLGTVEAASHQTFKFRWPFQPSNMQLIRDSMGTSFLIALLGFFESSVAAKSLSSSEPFAGIQLSANRELVALGVANFVGGCFMSLPAFGGYGRSKVNKATGGKTPMSSILLSLLTLFTILFLLPYLYYLPKPVLSALISVVAWSLIEECPHDITFFLRLRAWPELALMAIILLSTIFFSLTLGMAIGVGISLLQVIRNATRPRIQILGRIPGTNRFENAEFFTDSPDRLEFIEGCLIVKIPEPLTFANTGELKSRLRRLERYGTNEAHPALPRLRQEDSNKNIIFDVHGVTSMDGSGTQVLEEIVRGYRERGVRVFFSRVPGGKDSEVWKMMKRSGIVDLVGGEGHFVSDVGEALKMTEVEQEE</sequence>
<comment type="caution">
    <text evidence="8">The sequence shown here is derived from an EMBL/GenBank/DDBJ whole genome shotgun (WGS) entry which is preliminary data.</text>
</comment>
<dbReference type="GeneID" id="87879049"/>
<evidence type="ECO:0000256" key="3">
    <source>
        <dbReference type="ARBA" id="ARBA00022989"/>
    </source>
</evidence>
<evidence type="ECO:0000256" key="5">
    <source>
        <dbReference type="SAM" id="MobiDB-lite"/>
    </source>
</evidence>
<dbReference type="Pfam" id="PF00916">
    <property type="entry name" value="Sulfate_transp"/>
    <property type="match status" value="1"/>
</dbReference>
<evidence type="ECO:0000313" key="9">
    <source>
        <dbReference type="Proteomes" id="UP001285908"/>
    </source>
</evidence>
<dbReference type="PANTHER" id="PTHR11814">
    <property type="entry name" value="SULFATE TRANSPORTER"/>
    <property type="match status" value="1"/>
</dbReference>
<evidence type="ECO:0000313" key="8">
    <source>
        <dbReference type="EMBL" id="KAK3484774.1"/>
    </source>
</evidence>
<dbReference type="PROSITE" id="PS50801">
    <property type="entry name" value="STAS"/>
    <property type="match status" value="1"/>
</dbReference>
<feature type="transmembrane region" description="Helical" evidence="6">
    <location>
        <begin position="544"/>
        <end position="563"/>
    </location>
</feature>
<dbReference type="Proteomes" id="UP001285908">
    <property type="component" value="Unassembled WGS sequence"/>
</dbReference>
<protein>
    <submittedName>
        <fullName evidence="8">Sulfate transporter family-domain-containing protein</fullName>
    </submittedName>
</protein>
<feature type="transmembrane region" description="Helical" evidence="6">
    <location>
        <begin position="375"/>
        <end position="393"/>
    </location>
</feature>
<dbReference type="InterPro" id="IPR011547">
    <property type="entry name" value="SLC26A/SulP_dom"/>
</dbReference>
<evidence type="ECO:0000256" key="2">
    <source>
        <dbReference type="ARBA" id="ARBA00022692"/>
    </source>
</evidence>